<proteinExistence type="predicted"/>
<gene>
    <name evidence="2" type="ORF">HNR46_001805</name>
</gene>
<evidence type="ECO:0000256" key="1">
    <source>
        <dbReference type="SAM" id="Phobius"/>
    </source>
</evidence>
<keyword evidence="1" id="KW-0812">Transmembrane</keyword>
<keyword evidence="1" id="KW-1133">Transmembrane helix</keyword>
<organism evidence="2 3">
    <name type="scientific">Haloferula luteola</name>
    <dbReference type="NCBI Taxonomy" id="595692"/>
    <lineage>
        <taxon>Bacteria</taxon>
        <taxon>Pseudomonadati</taxon>
        <taxon>Verrucomicrobiota</taxon>
        <taxon>Verrucomicrobiia</taxon>
        <taxon>Verrucomicrobiales</taxon>
        <taxon>Verrucomicrobiaceae</taxon>
        <taxon>Haloferula</taxon>
    </lineage>
</organism>
<evidence type="ECO:0000313" key="3">
    <source>
        <dbReference type="Proteomes" id="UP000557717"/>
    </source>
</evidence>
<protein>
    <submittedName>
        <fullName evidence="2">Uncharacterized protein</fullName>
    </submittedName>
</protein>
<dbReference type="EMBL" id="JACHFD010000007">
    <property type="protein sequence ID" value="MBB5351568.1"/>
    <property type="molecule type" value="Genomic_DNA"/>
</dbReference>
<evidence type="ECO:0000313" key="2">
    <source>
        <dbReference type="EMBL" id="MBB5351568.1"/>
    </source>
</evidence>
<feature type="transmembrane region" description="Helical" evidence="1">
    <location>
        <begin position="104"/>
        <end position="123"/>
    </location>
</feature>
<dbReference type="RefSeq" id="WP_184017848.1">
    <property type="nucleotide sequence ID" value="NZ_JACHFD010000007.1"/>
</dbReference>
<feature type="transmembrane region" description="Helical" evidence="1">
    <location>
        <begin position="135"/>
        <end position="153"/>
    </location>
</feature>
<keyword evidence="1" id="KW-0472">Membrane</keyword>
<accession>A0A840VA61</accession>
<keyword evidence="3" id="KW-1185">Reference proteome</keyword>
<feature type="transmembrane region" description="Helical" evidence="1">
    <location>
        <begin position="12"/>
        <end position="36"/>
    </location>
</feature>
<reference evidence="2 3" key="1">
    <citation type="submission" date="2020-08" db="EMBL/GenBank/DDBJ databases">
        <title>Genomic Encyclopedia of Type Strains, Phase IV (KMG-IV): sequencing the most valuable type-strain genomes for metagenomic binning, comparative biology and taxonomic classification.</title>
        <authorList>
            <person name="Goeker M."/>
        </authorList>
    </citation>
    <scope>NUCLEOTIDE SEQUENCE [LARGE SCALE GENOMIC DNA]</scope>
    <source>
        <strain evidence="2 3">YC6886</strain>
    </source>
</reference>
<feature type="transmembrane region" description="Helical" evidence="1">
    <location>
        <begin position="43"/>
        <end position="59"/>
    </location>
</feature>
<dbReference type="AlphaFoldDB" id="A0A840VA61"/>
<comment type="caution">
    <text evidence="2">The sequence shown here is derived from an EMBL/GenBank/DDBJ whole genome shotgun (WGS) entry which is preliminary data.</text>
</comment>
<feature type="transmembrane region" description="Helical" evidence="1">
    <location>
        <begin position="71"/>
        <end position="97"/>
    </location>
</feature>
<sequence length="166" mass="18243">MSSASRFSEKRIVALICLAMAAIALAMSVPLFKAWLHDPTMRLGAPTFILWCAAVILQWQKSPISLRPSTLASIALSLGILGEMQALIYLALALLICQPIPHPLTRLGLTAAGLLWMPAWYWILRPYVGTTLSPLSLGLAAGLCLLSIALRFYPSRHEFEEKPARF</sequence>
<name>A0A840VA61_9BACT</name>
<dbReference type="Proteomes" id="UP000557717">
    <property type="component" value="Unassembled WGS sequence"/>
</dbReference>